<dbReference type="NCBIfam" id="NF004123">
    <property type="entry name" value="PRK05610.1"/>
    <property type="match status" value="1"/>
</dbReference>
<dbReference type="STRING" id="1121419.SAMN05443529_11571"/>
<dbReference type="GO" id="GO:0022627">
    <property type="term" value="C:cytosolic small ribosomal subunit"/>
    <property type="evidence" value="ECO:0007669"/>
    <property type="project" value="UniProtKB-UniRule"/>
</dbReference>
<evidence type="ECO:0000256" key="6">
    <source>
        <dbReference type="HAMAP-Rule" id="MF_01345"/>
    </source>
</evidence>
<dbReference type="OrthoDB" id="9811714at2"/>
<keyword evidence="2 6" id="KW-0699">rRNA-binding</keyword>
<name>A0A1G8DLX9_9FIRM</name>
<dbReference type="CDD" id="cd00364">
    <property type="entry name" value="Ribosomal_uS17"/>
    <property type="match status" value="1"/>
</dbReference>
<protein>
    <recommendedName>
        <fullName evidence="6">Small ribosomal subunit protein uS17</fullName>
    </recommendedName>
</protein>
<dbReference type="Gene3D" id="2.40.50.140">
    <property type="entry name" value="Nucleic acid-binding proteins"/>
    <property type="match status" value="1"/>
</dbReference>
<dbReference type="GO" id="GO:0003735">
    <property type="term" value="F:structural constituent of ribosome"/>
    <property type="evidence" value="ECO:0007669"/>
    <property type="project" value="UniProtKB-UniRule"/>
</dbReference>
<keyword evidence="4 6" id="KW-0689">Ribosomal protein</keyword>
<dbReference type="Pfam" id="PF00366">
    <property type="entry name" value="Ribosomal_S17"/>
    <property type="match status" value="1"/>
</dbReference>
<evidence type="ECO:0000256" key="3">
    <source>
        <dbReference type="ARBA" id="ARBA00022884"/>
    </source>
</evidence>
<dbReference type="InterPro" id="IPR000266">
    <property type="entry name" value="Ribosomal_uS17"/>
</dbReference>
<comment type="function">
    <text evidence="6">One of the primary rRNA binding proteins, it binds specifically to the 5'-end of 16S ribosomal RNA.</text>
</comment>
<keyword evidence="8" id="KW-1185">Reference proteome</keyword>
<evidence type="ECO:0000313" key="7">
    <source>
        <dbReference type="EMBL" id="SDH58420.1"/>
    </source>
</evidence>
<dbReference type="Proteomes" id="UP000198656">
    <property type="component" value="Unassembled WGS sequence"/>
</dbReference>
<evidence type="ECO:0000256" key="2">
    <source>
        <dbReference type="ARBA" id="ARBA00022730"/>
    </source>
</evidence>
<dbReference type="GO" id="GO:0019843">
    <property type="term" value="F:rRNA binding"/>
    <property type="evidence" value="ECO:0007669"/>
    <property type="project" value="UniProtKB-UniRule"/>
</dbReference>
<gene>
    <name evidence="6" type="primary">rpsQ</name>
    <name evidence="7" type="ORF">SAMN05443529_11571</name>
</gene>
<keyword evidence="5 6" id="KW-0687">Ribonucleoprotein</keyword>
<dbReference type="GO" id="GO:0006412">
    <property type="term" value="P:translation"/>
    <property type="evidence" value="ECO:0007669"/>
    <property type="project" value="UniProtKB-UniRule"/>
</dbReference>
<dbReference type="SUPFAM" id="SSF50249">
    <property type="entry name" value="Nucleic acid-binding proteins"/>
    <property type="match status" value="1"/>
</dbReference>
<dbReference type="AlphaFoldDB" id="A0A1G8DLX9"/>
<dbReference type="RefSeq" id="WP_014901243.1">
    <property type="nucleotide sequence ID" value="NZ_FNCP01000015.1"/>
</dbReference>
<evidence type="ECO:0000256" key="4">
    <source>
        <dbReference type="ARBA" id="ARBA00022980"/>
    </source>
</evidence>
<dbReference type="HAMAP" id="MF_01345_B">
    <property type="entry name" value="Ribosomal_uS17_B"/>
    <property type="match status" value="1"/>
</dbReference>
<comment type="subunit">
    <text evidence="6">Part of the 30S ribosomal subunit.</text>
</comment>
<dbReference type="PANTHER" id="PTHR10744:SF1">
    <property type="entry name" value="SMALL RIBOSOMAL SUBUNIT PROTEIN US17M"/>
    <property type="match status" value="1"/>
</dbReference>
<evidence type="ECO:0000256" key="1">
    <source>
        <dbReference type="ARBA" id="ARBA00010254"/>
    </source>
</evidence>
<dbReference type="EMBL" id="FNCP01000015">
    <property type="protein sequence ID" value="SDH58420.1"/>
    <property type="molecule type" value="Genomic_DNA"/>
</dbReference>
<reference evidence="8" key="1">
    <citation type="submission" date="2016-10" db="EMBL/GenBank/DDBJ databases">
        <authorList>
            <person name="Varghese N."/>
            <person name="Submissions S."/>
        </authorList>
    </citation>
    <scope>NUCLEOTIDE SEQUENCE [LARGE SCALE GENOMIC DNA]</scope>
    <source>
        <strain evidence="8">DSM 8344</strain>
    </source>
</reference>
<evidence type="ECO:0000313" key="8">
    <source>
        <dbReference type="Proteomes" id="UP000198656"/>
    </source>
</evidence>
<keyword evidence="3 6" id="KW-0694">RNA-binding</keyword>
<dbReference type="InterPro" id="IPR019984">
    <property type="entry name" value="Ribosomal_uS17_bact/chlr"/>
</dbReference>
<dbReference type="NCBIfam" id="TIGR03635">
    <property type="entry name" value="uS17_bact"/>
    <property type="match status" value="1"/>
</dbReference>
<accession>A0A1G8DLX9</accession>
<proteinExistence type="inferred from homology"/>
<dbReference type="PANTHER" id="PTHR10744">
    <property type="entry name" value="40S RIBOSOMAL PROTEIN S11 FAMILY MEMBER"/>
    <property type="match status" value="1"/>
</dbReference>
<organism evidence="7 8">
    <name type="scientific">Desulfosporosinus hippei DSM 8344</name>
    <dbReference type="NCBI Taxonomy" id="1121419"/>
    <lineage>
        <taxon>Bacteria</taxon>
        <taxon>Bacillati</taxon>
        <taxon>Bacillota</taxon>
        <taxon>Clostridia</taxon>
        <taxon>Eubacteriales</taxon>
        <taxon>Desulfitobacteriaceae</taxon>
        <taxon>Desulfosporosinus</taxon>
    </lineage>
</organism>
<dbReference type="InterPro" id="IPR012340">
    <property type="entry name" value="NA-bd_OB-fold"/>
</dbReference>
<sequence>MERAQRKVRSGKVVSDKMNKTVVVLVEITESHPIYKKSITRTKKYKAHDENNEARIGDTVTIMETRHLSKDKCWRVVEITERSVAL</sequence>
<comment type="similarity">
    <text evidence="1 6">Belongs to the universal ribosomal protein uS17 family.</text>
</comment>
<dbReference type="PRINTS" id="PR00973">
    <property type="entry name" value="RIBOSOMALS17"/>
</dbReference>
<evidence type="ECO:0000256" key="5">
    <source>
        <dbReference type="ARBA" id="ARBA00023274"/>
    </source>
</evidence>